<organism evidence="1 2">
    <name type="scientific">Enterococcus cecorum</name>
    <dbReference type="NCBI Taxonomy" id="44008"/>
    <lineage>
        <taxon>Bacteria</taxon>
        <taxon>Bacillati</taxon>
        <taxon>Bacillota</taxon>
        <taxon>Bacilli</taxon>
        <taxon>Lactobacillales</taxon>
        <taxon>Enterococcaceae</taxon>
        <taxon>Enterococcus</taxon>
    </lineage>
</organism>
<dbReference type="EMBL" id="NIBL01000002">
    <property type="protein sequence ID" value="OUZ17910.1"/>
    <property type="molecule type" value="Genomic_DNA"/>
</dbReference>
<name>A0A200I0P4_9ENTE</name>
<gene>
    <name evidence="1" type="ORF">A5869_001382</name>
</gene>
<dbReference type="Proteomes" id="UP000196503">
    <property type="component" value="Unassembled WGS sequence"/>
</dbReference>
<dbReference type="AlphaFoldDB" id="A0A200I0P4"/>
<accession>A0A200I0P4</accession>
<protein>
    <submittedName>
        <fullName evidence="1">Uncharacterized protein</fullName>
    </submittedName>
</protein>
<reference evidence="1 2" key="1">
    <citation type="submission" date="2017-05" db="EMBL/GenBank/DDBJ databases">
        <title>The Genome Sequence of Enterococcus faecium 2D5_DIV0622.</title>
        <authorList>
            <consortium name="The Broad Institute Genomics Platform"/>
            <consortium name="The Broad Institute Genomic Center for Infectious Diseases"/>
            <person name="Earl A."/>
            <person name="Manson A."/>
            <person name="Schwartman J."/>
            <person name="Gilmore M."/>
            <person name="Abouelleil A."/>
            <person name="Cao P."/>
            <person name="Chapman S."/>
            <person name="Cusick C."/>
            <person name="Shea T."/>
            <person name="Young S."/>
            <person name="Neafsey D."/>
            <person name="Nusbaum C."/>
            <person name="Birren B."/>
        </authorList>
    </citation>
    <scope>NUCLEOTIDE SEQUENCE [LARGE SCALE GENOMIC DNA]</scope>
    <source>
        <strain evidence="1 2">2D5_DIV0622</strain>
    </source>
</reference>
<proteinExistence type="predicted"/>
<evidence type="ECO:0000313" key="1">
    <source>
        <dbReference type="EMBL" id="OUZ17910.1"/>
    </source>
</evidence>
<sequence length="33" mass="3811">MSKPVFYFEVANEVDKNDIIRTAFHLPGNKCLN</sequence>
<evidence type="ECO:0000313" key="2">
    <source>
        <dbReference type="Proteomes" id="UP000196503"/>
    </source>
</evidence>
<comment type="caution">
    <text evidence="1">The sequence shown here is derived from an EMBL/GenBank/DDBJ whole genome shotgun (WGS) entry which is preliminary data.</text>
</comment>